<dbReference type="Proteomes" id="UP000561326">
    <property type="component" value="Unassembled WGS sequence"/>
</dbReference>
<keyword evidence="1" id="KW-0732">Signal</keyword>
<name>A0A848CVQ5_ANEAE</name>
<dbReference type="EMBL" id="JABAGO010000004">
    <property type="protein sequence ID" value="NME97436.1"/>
    <property type="molecule type" value="Genomic_DNA"/>
</dbReference>
<comment type="caution">
    <text evidence="3">The sequence shown here is derived from an EMBL/GenBank/DDBJ whole genome shotgun (WGS) entry which is preliminary data.</text>
</comment>
<accession>A0A848CVQ5</accession>
<gene>
    <name evidence="3" type="ORF">HF838_04100</name>
</gene>
<protein>
    <submittedName>
        <fullName evidence="3">Copper amine oxidase N-terminal domain-containing protein</fullName>
    </submittedName>
</protein>
<dbReference type="InterPro" id="IPR012854">
    <property type="entry name" value="Cu_amine_oxidase-like_N"/>
</dbReference>
<feature type="domain" description="Copper amine oxidase-like N-terminal" evidence="2">
    <location>
        <begin position="773"/>
        <end position="885"/>
    </location>
</feature>
<dbReference type="SUPFAM" id="SSF55383">
    <property type="entry name" value="Copper amine oxidase, domain N"/>
    <property type="match status" value="2"/>
</dbReference>
<evidence type="ECO:0000313" key="4">
    <source>
        <dbReference type="Proteomes" id="UP000561326"/>
    </source>
</evidence>
<organism evidence="3 4">
    <name type="scientific">Aneurinibacillus aneurinilyticus</name>
    <name type="common">Bacillus aneurinolyticus</name>
    <dbReference type="NCBI Taxonomy" id="1391"/>
    <lineage>
        <taxon>Bacteria</taxon>
        <taxon>Bacillati</taxon>
        <taxon>Bacillota</taxon>
        <taxon>Bacilli</taxon>
        <taxon>Bacillales</taxon>
        <taxon>Paenibacillaceae</taxon>
        <taxon>Aneurinibacillus group</taxon>
        <taxon>Aneurinibacillus</taxon>
    </lineage>
</organism>
<dbReference type="Gene3D" id="3.30.457.10">
    <property type="entry name" value="Copper amine oxidase-like, N-terminal domain"/>
    <property type="match status" value="2"/>
</dbReference>
<evidence type="ECO:0000256" key="1">
    <source>
        <dbReference type="SAM" id="SignalP"/>
    </source>
</evidence>
<reference evidence="3 4" key="1">
    <citation type="submission" date="2020-04" db="EMBL/GenBank/DDBJ databases">
        <authorList>
            <person name="Hitch T.C.A."/>
            <person name="Wylensek D."/>
            <person name="Clavel T."/>
        </authorList>
    </citation>
    <scope>NUCLEOTIDE SEQUENCE [LARGE SCALE GENOMIC DNA]</scope>
    <source>
        <strain evidence="3 4">WB01_D5_05</strain>
    </source>
</reference>
<dbReference type="RefSeq" id="WP_168974580.1">
    <property type="nucleotide sequence ID" value="NZ_JABAGO010000004.1"/>
</dbReference>
<dbReference type="Pfam" id="PF07833">
    <property type="entry name" value="Cu_amine_oxidN1"/>
    <property type="match status" value="1"/>
</dbReference>
<sequence length="889" mass="93718">MKNNKSLKVLSTAAIAAALVAPTVAVQPAFAATTYTVSGVQNAGPDSTLTETTRITVNLDPGTLTGEKTMQLRLPADSYAVLNGVKGGSGDFTTGGTAQVVSIPVEKGNSATPTADVVVTITGNHSEDVTLTGANAIVANDSKEDIAGKITNAINANSANYTAKKDGSKVVLTAKAAEVNDKALGLVVKTASGADFEFGSSSILVEGEEATNTKYIPDKVGGEANQVAGMTITPVNPNSNGAAQTFNIKVKPAAKASDISNKGVFYLDLTDLYIPSGAPSQFNAVIDSPDGTFTNGEIKIAQVGNGSVTTSIDGTVALAPGNNDKVTLRTIRVKEDSKGAFGENQEYKLELPDGFEWNSEPTTSVVWGDHDAELKKVTSNDKDTLVFKVVKKGTNNAYKTQSPTQFAIDGLKVKADDSDAEKGEVKVNIKGDVARTNTSIVIGTFGNYEGEVKGADAKTVYGGQAGEELANLTIKEDAPGTLQEGRVLKLKLNGNAKWATKRTGTGNSSKIELKEQPQIKVSDSDKNGLDIGTWELSGSDRTVIQATINRKSTNKPAKIVLEKLKVDVAPTAGKGEISVAVEGTTGVKTDSIVLGKTVAPVEISVDGELAKIDAGLQQQSIPNITIKEAAADLIDEKNLVVKFPDGVKPALPGKVEVTEGNLKIDSAKVSVEDNKIIIPVSKHSTNKGATIKLSDIKVTSYRYVPEGDLKVKITGEAVVQNIKDGESNDYPFNKPNDTHVVEGSVAKVVTPADKNKYAENIVFKIGSKTYTQDGKEMTMDVAPEVHPVYNRTYIPAAHFAASLNIPADKVVWNEASKTVTIFAGDKIVSATAGKKELVVNGTPVQIDAPVNYGQHTGYRVMVPYTHLALALGATVEWKADTQEIFVNKR</sequence>
<dbReference type="InterPro" id="IPR036582">
    <property type="entry name" value="Mao_N_sf"/>
</dbReference>
<feature type="signal peptide" evidence="1">
    <location>
        <begin position="1"/>
        <end position="31"/>
    </location>
</feature>
<dbReference type="AlphaFoldDB" id="A0A848CVQ5"/>
<feature type="chain" id="PRO_5032540963" evidence="1">
    <location>
        <begin position="32"/>
        <end position="889"/>
    </location>
</feature>
<evidence type="ECO:0000313" key="3">
    <source>
        <dbReference type="EMBL" id="NME97436.1"/>
    </source>
</evidence>
<evidence type="ECO:0000259" key="2">
    <source>
        <dbReference type="Pfam" id="PF07833"/>
    </source>
</evidence>
<proteinExistence type="predicted"/>